<name>A0A7E4V7J8_PANRE</name>
<reference evidence="2" key="2">
    <citation type="submission" date="2020-10" db="UniProtKB">
        <authorList>
            <consortium name="WormBaseParasite"/>
        </authorList>
    </citation>
    <scope>IDENTIFICATION</scope>
</reference>
<accession>A0A7E4V7J8</accession>
<organism evidence="1 2">
    <name type="scientific">Panagrellus redivivus</name>
    <name type="common">Microworm</name>
    <dbReference type="NCBI Taxonomy" id="6233"/>
    <lineage>
        <taxon>Eukaryota</taxon>
        <taxon>Metazoa</taxon>
        <taxon>Ecdysozoa</taxon>
        <taxon>Nematoda</taxon>
        <taxon>Chromadorea</taxon>
        <taxon>Rhabditida</taxon>
        <taxon>Tylenchina</taxon>
        <taxon>Panagrolaimomorpha</taxon>
        <taxon>Panagrolaimoidea</taxon>
        <taxon>Panagrolaimidae</taxon>
        <taxon>Panagrellus</taxon>
    </lineage>
</organism>
<evidence type="ECO:0000313" key="2">
    <source>
        <dbReference type="WBParaSite" id="Pan_g17573.t1"/>
    </source>
</evidence>
<evidence type="ECO:0000313" key="1">
    <source>
        <dbReference type="Proteomes" id="UP000492821"/>
    </source>
</evidence>
<proteinExistence type="predicted"/>
<protein>
    <submittedName>
        <fullName evidence="2">Trafficking protein particle complex subunit</fullName>
    </submittedName>
</protein>
<keyword evidence="1" id="KW-1185">Reference proteome</keyword>
<dbReference type="Proteomes" id="UP000492821">
    <property type="component" value="Unassembled WGS sequence"/>
</dbReference>
<dbReference type="WBParaSite" id="Pan_g17573.t1">
    <property type="protein sequence ID" value="Pan_g17573.t1"/>
    <property type="gene ID" value="Pan_g17573"/>
</dbReference>
<sequence>MANQLVSQTEVQLPIGFVYPGIGILSSNQAYNVIIRMSNASSSRTLIQLKDKTSQAKVTNRNPAVTVLREAERREFLKNPNVESNLVDTMLNQLFWLHVKMPERFPFTCIVMLNSTAQGLLHSLIRHYESWCDKSKNLHRMLLTLSDYSVIHADILEISTANADRVTPLLDAFDNVVLPTTWRG</sequence>
<reference evidence="1" key="1">
    <citation type="journal article" date="2013" name="Genetics">
        <title>The draft genome and transcriptome of Panagrellus redivivus are shaped by the harsh demands of a free-living lifestyle.</title>
        <authorList>
            <person name="Srinivasan J."/>
            <person name="Dillman A.R."/>
            <person name="Macchietto M.G."/>
            <person name="Heikkinen L."/>
            <person name="Lakso M."/>
            <person name="Fracchia K.M."/>
            <person name="Antoshechkin I."/>
            <person name="Mortazavi A."/>
            <person name="Wong G."/>
            <person name="Sternberg P.W."/>
        </authorList>
    </citation>
    <scope>NUCLEOTIDE SEQUENCE [LARGE SCALE GENOMIC DNA]</scope>
    <source>
        <strain evidence="1">MT8872</strain>
    </source>
</reference>
<dbReference type="AlphaFoldDB" id="A0A7E4V7J8"/>